<dbReference type="SUPFAM" id="SSF48371">
    <property type="entry name" value="ARM repeat"/>
    <property type="match status" value="3"/>
</dbReference>
<dbReference type="InterPro" id="IPR003307">
    <property type="entry name" value="W2_domain"/>
</dbReference>
<evidence type="ECO:0000256" key="9">
    <source>
        <dbReference type="ARBA" id="ARBA00022917"/>
    </source>
</evidence>
<dbReference type="PANTHER" id="PTHR23253">
    <property type="entry name" value="EUKARYOTIC TRANSLATION INITIATION FACTOR 4 GAMMA"/>
    <property type="match status" value="1"/>
</dbReference>
<dbReference type="AlphaFoldDB" id="H3CVE7"/>
<dbReference type="STRING" id="99883.ENSTNIP00000012231"/>
<keyword evidence="4" id="KW-1017">Isopeptide bond</keyword>
<evidence type="ECO:0000256" key="14">
    <source>
        <dbReference type="SAM" id="MobiDB-lite"/>
    </source>
</evidence>
<comment type="function">
    <text evidence="11">Appears to play a role in the switch from cap-dependent to IRES-mediated translation during mitosis, apoptosis and viral infection. Cleaved by some caspases and viral proteases.</text>
</comment>
<dbReference type="FunFam" id="1.25.40.180:FF:000007">
    <property type="entry name" value="Eukaryotic translation initiation factor 4 gamma 2"/>
    <property type="match status" value="1"/>
</dbReference>
<evidence type="ECO:0000256" key="12">
    <source>
        <dbReference type="ARBA" id="ARBA00040449"/>
    </source>
</evidence>
<dbReference type="SMART" id="SM00543">
    <property type="entry name" value="MIF4G"/>
    <property type="match status" value="1"/>
</dbReference>
<protein>
    <recommendedName>
        <fullName evidence="12">Eukaryotic translation initiation factor 4 gamma 2</fullName>
    </recommendedName>
</protein>
<proteinExistence type="inferred from homology"/>
<evidence type="ECO:0000256" key="4">
    <source>
        <dbReference type="ARBA" id="ARBA00022499"/>
    </source>
</evidence>
<dbReference type="CDD" id="cd11559">
    <property type="entry name" value="W2_eIF4G1_like"/>
    <property type="match status" value="1"/>
</dbReference>
<keyword evidence="8" id="KW-0810">Translation regulation</keyword>
<keyword evidence="2" id="KW-0488">Methylation</keyword>
<feature type="region of interest" description="Disordered" evidence="14">
    <location>
        <begin position="526"/>
        <end position="557"/>
    </location>
</feature>
<evidence type="ECO:0000256" key="1">
    <source>
        <dbReference type="ARBA" id="ARBA00005775"/>
    </source>
</evidence>
<accession>H3CVE7</accession>
<evidence type="ECO:0000259" key="15">
    <source>
        <dbReference type="PROSITE" id="PS51363"/>
    </source>
</evidence>
<organism evidence="17 18">
    <name type="scientific">Tetraodon nigroviridis</name>
    <name type="common">Spotted green pufferfish</name>
    <name type="synonym">Chelonodon nigroviridis</name>
    <dbReference type="NCBI Taxonomy" id="99883"/>
    <lineage>
        <taxon>Eukaryota</taxon>
        <taxon>Metazoa</taxon>
        <taxon>Chordata</taxon>
        <taxon>Craniata</taxon>
        <taxon>Vertebrata</taxon>
        <taxon>Euteleostomi</taxon>
        <taxon>Actinopterygii</taxon>
        <taxon>Neopterygii</taxon>
        <taxon>Teleostei</taxon>
        <taxon>Neoteleostei</taxon>
        <taxon>Acanthomorphata</taxon>
        <taxon>Eupercaria</taxon>
        <taxon>Tetraodontiformes</taxon>
        <taxon>Tetradontoidea</taxon>
        <taxon>Tetraodontidae</taxon>
        <taxon>Tetraodon</taxon>
    </lineage>
</organism>
<dbReference type="Pfam" id="PF02854">
    <property type="entry name" value="MIF4G"/>
    <property type="match status" value="1"/>
</dbReference>
<reference evidence="18" key="1">
    <citation type="journal article" date="2004" name="Nature">
        <title>Genome duplication in the teleost fish Tetraodon nigroviridis reveals the early vertebrate proto-karyotype.</title>
        <authorList>
            <person name="Jaillon O."/>
            <person name="Aury J.-M."/>
            <person name="Brunet F."/>
            <person name="Petit J.-L."/>
            <person name="Stange-Thomann N."/>
            <person name="Mauceli E."/>
            <person name="Bouneau L."/>
            <person name="Fischer C."/>
            <person name="Ozouf-Costaz C."/>
            <person name="Bernot A."/>
            <person name="Nicaud S."/>
            <person name="Jaffe D."/>
            <person name="Fisher S."/>
            <person name="Lutfalla G."/>
            <person name="Dossat C."/>
            <person name="Segurens B."/>
            <person name="Dasilva C."/>
            <person name="Salanoubat M."/>
            <person name="Levy M."/>
            <person name="Boudet N."/>
            <person name="Castellano S."/>
            <person name="Anthouard V."/>
            <person name="Jubin C."/>
            <person name="Castelli V."/>
            <person name="Katinka M."/>
            <person name="Vacherie B."/>
            <person name="Biemont C."/>
            <person name="Skalli Z."/>
            <person name="Cattolico L."/>
            <person name="Poulain J."/>
            <person name="De Berardinis V."/>
            <person name="Cruaud C."/>
            <person name="Duprat S."/>
            <person name="Brottier P."/>
            <person name="Coutanceau J.-P."/>
            <person name="Gouzy J."/>
            <person name="Parra G."/>
            <person name="Lardier G."/>
            <person name="Chapple C."/>
            <person name="McKernan K.J."/>
            <person name="McEwan P."/>
            <person name="Bosak S."/>
            <person name="Kellis M."/>
            <person name="Volff J.-N."/>
            <person name="Guigo R."/>
            <person name="Zody M.C."/>
            <person name="Mesirov J."/>
            <person name="Lindblad-Toh K."/>
            <person name="Birren B."/>
            <person name="Nusbaum C."/>
            <person name="Kahn D."/>
            <person name="Robinson-Rechavi M."/>
            <person name="Laudet V."/>
            <person name="Schachter V."/>
            <person name="Quetier F."/>
            <person name="Saurin W."/>
            <person name="Scarpelli C."/>
            <person name="Wincker P."/>
            <person name="Lander E.S."/>
            <person name="Weissenbach J."/>
            <person name="Roest Crollius H."/>
        </authorList>
    </citation>
    <scope>NUCLEOTIDE SEQUENCE [LARGE SCALE GENOMIC DNA]</scope>
</reference>
<evidence type="ECO:0000256" key="2">
    <source>
        <dbReference type="ARBA" id="ARBA00022481"/>
    </source>
</evidence>
<dbReference type="OMA" id="FNGHMAN"/>
<keyword evidence="6" id="KW-0597">Phosphoprotein</keyword>
<dbReference type="Pfam" id="PF02847">
    <property type="entry name" value="MA3"/>
    <property type="match status" value="1"/>
</dbReference>
<evidence type="ECO:0000256" key="5">
    <source>
        <dbReference type="ARBA" id="ARBA00022540"/>
    </source>
</evidence>
<evidence type="ECO:0000256" key="7">
    <source>
        <dbReference type="ARBA" id="ARBA00022843"/>
    </source>
</evidence>
<evidence type="ECO:0000256" key="10">
    <source>
        <dbReference type="ARBA" id="ARBA00022990"/>
    </source>
</evidence>
<dbReference type="Proteomes" id="UP000007303">
    <property type="component" value="Unassembled WGS sequence"/>
</dbReference>
<dbReference type="FunFam" id="1.25.40.180:FF:000011">
    <property type="entry name" value="Eukaryotic translation initiation factor 4 gamma 2"/>
    <property type="match status" value="1"/>
</dbReference>
<evidence type="ECO:0000256" key="3">
    <source>
        <dbReference type="ARBA" id="ARBA00022491"/>
    </source>
</evidence>
<feature type="domain" description="W2" evidence="15">
    <location>
        <begin position="736"/>
        <end position="919"/>
    </location>
</feature>
<keyword evidence="9" id="KW-0648">Protein biosynthesis</keyword>
<dbReference type="PANTHER" id="PTHR23253:SF9">
    <property type="entry name" value="EUKARYOTIC TRANSLATION INITIATION FACTOR 4 GAMMA 2"/>
    <property type="match status" value="1"/>
</dbReference>
<comment type="similarity">
    <text evidence="1">Belongs to the eukaryotic initiation factor 4G family.</text>
</comment>
<dbReference type="Ensembl" id="ENSTNIT00000012422.1">
    <property type="protein sequence ID" value="ENSTNIP00000012231.1"/>
    <property type="gene ID" value="ENSTNIG00000009363.1"/>
</dbReference>
<keyword evidence="3" id="KW-0678">Repressor</keyword>
<dbReference type="PROSITE" id="PS51366">
    <property type="entry name" value="MI"/>
    <property type="match status" value="1"/>
</dbReference>
<dbReference type="GO" id="GO:0006446">
    <property type="term" value="P:regulation of translational initiation"/>
    <property type="evidence" value="ECO:0007669"/>
    <property type="project" value="UniProtKB-ARBA"/>
</dbReference>
<keyword evidence="7" id="KW-0832">Ubl conjugation</keyword>
<evidence type="ECO:0000256" key="13">
    <source>
        <dbReference type="ARBA" id="ARBA00046720"/>
    </source>
</evidence>
<reference evidence="17" key="2">
    <citation type="submission" date="2025-08" db="UniProtKB">
        <authorList>
            <consortium name="Ensembl"/>
        </authorList>
    </citation>
    <scope>IDENTIFICATION</scope>
</reference>
<dbReference type="GO" id="GO:0003743">
    <property type="term" value="F:translation initiation factor activity"/>
    <property type="evidence" value="ECO:0007669"/>
    <property type="project" value="UniProtKB-KW"/>
</dbReference>
<dbReference type="Gene3D" id="1.25.40.180">
    <property type="match status" value="3"/>
</dbReference>
<dbReference type="SMART" id="SM00544">
    <property type="entry name" value="MA3"/>
    <property type="match status" value="1"/>
</dbReference>
<evidence type="ECO:0000256" key="6">
    <source>
        <dbReference type="ARBA" id="ARBA00022553"/>
    </source>
</evidence>
<dbReference type="Pfam" id="PF02020">
    <property type="entry name" value="W2"/>
    <property type="match status" value="1"/>
</dbReference>
<comment type="subunit">
    <text evidence="13">Interacts with the serine/threonine protein kinases MKNK1 and MKNK2. Binds EIF4A and EIF3. Interacts with MIF4GD. Interacts with DAZAP2.</text>
</comment>
<dbReference type="InterPro" id="IPR016024">
    <property type="entry name" value="ARM-type_fold"/>
</dbReference>
<name>H3CVE7_TETNG</name>
<evidence type="ECO:0000259" key="16">
    <source>
        <dbReference type="PROSITE" id="PS51366"/>
    </source>
</evidence>
<dbReference type="SMART" id="SM00515">
    <property type="entry name" value="eIF5C"/>
    <property type="match status" value="1"/>
</dbReference>
<evidence type="ECO:0000313" key="18">
    <source>
        <dbReference type="Proteomes" id="UP000007303"/>
    </source>
</evidence>
<evidence type="ECO:0000313" key="17">
    <source>
        <dbReference type="Ensembl" id="ENSTNIP00000012231.1"/>
    </source>
</evidence>
<dbReference type="GO" id="GO:0003729">
    <property type="term" value="F:mRNA binding"/>
    <property type="evidence" value="ECO:0007669"/>
    <property type="project" value="TreeGrafter"/>
</dbReference>
<dbReference type="GO" id="GO:0016281">
    <property type="term" value="C:eukaryotic translation initiation factor 4F complex"/>
    <property type="evidence" value="ECO:0007669"/>
    <property type="project" value="TreeGrafter"/>
</dbReference>
<sequence>MFVFVCLSTRSSPSCPNSRTSFLSSILRQAAKVESVVAQGGPSLFRFCHSVGGGGGGASQHYPKTVCNSEFLGKPPGTSVQRWVPSRRGRRDANSYNEKGQHDAIFRKVRSILNKLTPEKFDKLCLELLNVGVDSKLVLKGIVLLIVDKALEEPKYSQLYAQLCQRLAEDVPNFEDLSTESQAVQKQNSTFRRLLISKLQDEFENRARNVEVFDKKDSPLTSEEEEQRSIAKIKMLGNIKFIGELGKLALIHESILHRCIKTLLDKKKRVQLKDMGEDLECLCQIMKTVGPKLDHEKAKSLMDQYFGRMRSLTSSKELPARIRFLLQNTVELRANNWTPRKAHVDSGPKTIGQVRQDAVKDLGVFIPPQNDAMRNDFFMDNTSFIQSKMKFDRETFGGLADMFGQMHGCGIGTGPGVIQDHYSPTMGRHRTNPHYSDHAVNGSSLHQTQFDSGNKPFIKQNQGQNSPVFNHKQNHLVQMQSKDMAPRFSKKGKLNADEISLRPSQSFMLNKNQVQKAQILSAQGSSLGQSPQLGLKMTAPPIQEKPAKSNKKAPPTKEELHKMTAALLVAYNSSKNSSEAVNAVKEMKPPKHFLPEMLNKIVVHSLDRSDEDKELASVLIHELCTEGIITSDQLLQAVLSVLDQCPNIEEEVPLVKSYLAQFAARAINADLVNLADLAHQLEDGAHFPLFLLCLQQLMKLRGRDWLSDLFQQSKINMQKMLPEIDQKTDKMLEILEGKGLSFLFPLMKLEKELLKQIKVDPSPQSIYKWIKENVSARLHTDKGFVNILITSFLQFILYEINPDGDEEQLAAPSKEQLDEEKQLLLSLKPVMQKFLHDHTNLQVAALYALQVHCNGHSFPKGMLLRFFVYFYDMEIIEEEAFLSWKEDVTQEYPGKGKALFQVNQWLTWLETAEEEESDGEDY</sequence>
<dbReference type="InterPro" id="IPR003890">
    <property type="entry name" value="MIF4G-like_typ-3"/>
</dbReference>
<dbReference type="GeneTree" id="ENSGT00940000154675"/>
<keyword evidence="10" id="KW-0007">Acetylation</keyword>
<feature type="domain" description="MI" evidence="16">
    <location>
        <begin position="559"/>
        <end position="682"/>
    </location>
</feature>
<dbReference type="PROSITE" id="PS51363">
    <property type="entry name" value="W2"/>
    <property type="match status" value="1"/>
</dbReference>
<dbReference type="FunFam" id="1.25.40.180:FF:000017">
    <property type="entry name" value="Eukaryotic translation initiation factor 4 gamma 2"/>
    <property type="match status" value="1"/>
</dbReference>
<keyword evidence="18" id="KW-1185">Reference proteome</keyword>
<keyword evidence="5" id="KW-0396">Initiation factor</keyword>
<feature type="region of interest" description="Disordered" evidence="14">
    <location>
        <begin position="78"/>
        <end position="97"/>
    </location>
</feature>
<dbReference type="InParanoid" id="H3CVE7"/>
<evidence type="ECO:0000256" key="8">
    <source>
        <dbReference type="ARBA" id="ARBA00022845"/>
    </source>
</evidence>
<evidence type="ECO:0000256" key="11">
    <source>
        <dbReference type="ARBA" id="ARBA00037759"/>
    </source>
</evidence>
<dbReference type="HOGENOM" id="CLU_001519_3_0_1"/>
<dbReference type="InterPro" id="IPR003891">
    <property type="entry name" value="Initiation_fac_eIF4g_MI"/>
</dbReference>
<reference evidence="17" key="3">
    <citation type="submission" date="2025-09" db="UniProtKB">
        <authorList>
            <consortium name="Ensembl"/>
        </authorList>
    </citation>
    <scope>IDENTIFICATION</scope>
</reference>